<gene>
    <name evidence="11" type="primary">LOC104597898</name>
</gene>
<dbReference type="InterPro" id="IPR036400">
    <property type="entry name" value="Cyt_B5-like_heme/steroid_sf"/>
</dbReference>
<dbReference type="GO" id="GO:0016020">
    <property type="term" value="C:membrane"/>
    <property type="evidence" value="ECO:0000318"/>
    <property type="project" value="GO_Central"/>
</dbReference>
<evidence type="ECO:0000256" key="6">
    <source>
        <dbReference type="ARBA" id="ARBA00023136"/>
    </source>
</evidence>
<keyword evidence="2 8" id="KW-0349">Heme</keyword>
<proteinExistence type="inferred from homology"/>
<reference evidence="11" key="1">
    <citation type="submission" date="2025-08" db="UniProtKB">
        <authorList>
            <consortium name="RefSeq"/>
        </authorList>
    </citation>
    <scope>IDENTIFICATION</scope>
</reference>
<evidence type="ECO:0000256" key="4">
    <source>
        <dbReference type="ARBA" id="ARBA00022723"/>
    </source>
</evidence>
<comment type="similarity">
    <text evidence="7 8">Belongs to the cytochrome b5 family.</text>
</comment>
<evidence type="ECO:0000256" key="3">
    <source>
        <dbReference type="ARBA" id="ARBA00022692"/>
    </source>
</evidence>
<dbReference type="STRING" id="4432.A0A1U7ZW68"/>
<dbReference type="SMART" id="SM01117">
    <property type="entry name" value="Cyt-b5"/>
    <property type="match status" value="1"/>
</dbReference>
<keyword evidence="10" id="KW-1185">Reference proteome</keyword>
<dbReference type="PROSITE" id="PS50255">
    <property type="entry name" value="CYTOCHROME_B5_2"/>
    <property type="match status" value="1"/>
</dbReference>
<dbReference type="FunCoup" id="A0A1U7ZW68">
    <property type="interactions" value="2849"/>
</dbReference>
<keyword evidence="6 8" id="KW-0472">Membrane</keyword>
<organism evidence="10 11">
    <name type="scientific">Nelumbo nucifera</name>
    <name type="common">Sacred lotus</name>
    <dbReference type="NCBI Taxonomy" id="4432"/>
    <lineage>
        <taxon>Eukaryota</taxon>
        <taxon>Viridiplantae</taxon>
        <taxon>Streptophyta</taxon>
        <taxon>Embryophyta</taxon>
        <taxon>Tracheophyta</taxon>
        <taxon>Spermatophyta</taxon>
        <taxon>Magnoliopsida</taxon>
        <taxon>Proteales</taxon>
        <taxon>Nelumbonaceae</taxon>
        <taxon>Nelumbo</taxon>
    </lineage>
</organism>
<dbReference type="AlphaFoldDB" id="A0A1U7ZW68"/>
<keyword evidence="3 8" id="KW-0812">Transmembrane</keyword>
<evidence type="ECO:0000256" key="7">
    <source>
        <dbReference type="ARBA" id="ARBA00038168"/>
    </source>
</evidence>
<evidence type="ECO:0000313" key="11">
    <source>
        <dbReference type="RefSeq" id="XP_010257977.1"/>
    </source>
</evidence>
<dbReference type="InterPro" id="IPR018506">
    <property type="entry name" value="Cyt_B5_heme-BS"/>
</dbReference>
<evidence type="ECO:0000313" key="10">
    <source>
        <dbReference type="Proteomes" id="UP000189703"/>
    </source>
</evidence>
<evidence type="ECO:0000256" key="8">
    <source>
        <dbReference type="RuleBase" id="RU362121"/>
    </source>
</evidence>
<dbReference type="GO" id="GO:0046872">
    <property type="term" value="F:metal ion binding"/>
    <property type="evidence" value="ECO:0007669"/>
    <property type="project" value="UniProtKB-UniRule"/>
</dbReference>
<dbReference type="PANTHER" id="PTHR19359">
    <property type="entry name" value="CYTOCHROME B5"/>
    <property type="match status" value="1"/>
</dbReference>
<evidence type="ECO:0000256" key="5">
    <source>
        <dbReference type="ARBA" id="ARBA00023004"/>
    </source>
</evidence>
<dbReference type="InterPro" id="IPR001199">
    <property type="entry name" value="Cyt_B5-like_heme/steroid-bd"/>
</dbReference>
<keyword evidence="4 8" id="KW-0479">Metal-binding</keyword>
<dbReference type="InParanoid" id="A0A1U7ZW68"/>
<dbReference type="OMA" id="CTIPSAQ"/>
<dbReference type="OrthoDB" id="260519at2759"/>
<dbReference type="Proteomes" id="UP000189703">
    <property type="component" value="Unplaced"/>
</dbReference>
<dbReference type="FunFam" id="3.10.120.10:FF:000002">
    <property type="entry name" value="Cytochrome b5 type B"/>
    <property type="match status" value="1"/>
</dbReference>
<accession>A0A1U7ZW68</accession>
<sequence length="132" mass="14622">MPTITRIYTLQQAAEHNKRDDCWVVIDGKVYNVTDYLDEHPGGDDVLLAATGRDATEDFEDAGHSNDARELMKAYCIGELDLSPPPPIEKEKAGLIHKIWDVCTIPSAQDYAILATIVGMSVAAGVFYLRRK</sequence>
<keyword evidence="8" id="KW-1133">Transmembrane helix</keyword>
<name>A0A1U7ZW68_NELNU</name>
<dbReference type="PANTHER" id="PTHR19359:SF25">
    <property type="entry name" value="CYTOCHROME B5 HEME-BINDING DOMAIN-CONTAINING PROTEIN"/>
    <property type="match status" value="1"/>
</dbReference>
<protein>
    <submittedName>
        <fullName evidence="11">Cytochrome b5-like</fullName>
    </submittedName>
</protein>
<keyword evidence="5 8" id="KW-0408">Iron</keyword>
<dbReference type="KEGG" id="nnu:104597898"/>
<dbReference type="InterPro" id="IPR050668">
    <property type="entry name" value="Cytochrome_b5"/>
</dbReference>
<dbReference type="RefSeq" id="XP_010257977.1">
    <property type="nucleotide sequence ID" value="XM_010259675.2"/>
</dbReference>
<feature type="transmembrane region" description="Helical" evidence="8">
    <location>
        <begin position="111"/>
        <end position="129"/>
    </location>
</feature>
<feature type="domain" description="Cytochrome b5 heme-binding" evidence="9">
    <location>
        <begin position="5"/>
        <end position="81"/>
    </location>
</feature>
<evidence type="ECO:0000256" key="1">
    <source>
        <dbReference type="ARBA" id="ARBA00004370"/>
    </source>
</evidence>
<dbReference type="SUPFAM" id="SSF55856">
    <property type="entry name" value="Cytochrome b5-like heme/steroid binding domain"/>
    <property type="match status" value="1"/>
</dbReference>
<dbReference type="Gene3D" id="3.10.120.10">
    <property type="entry name" value="Cytochrome b5-like heme/steroid binding domain"/>
    <property type="match status" value="1"/>
</dbReference>
<dbReference type="PRINTS" id="PR00363">
    <property type="entry name" value="CYTOCHROMEB5"/>
</dbReference>
<dbReference type="Pfam" id="PF00173">
    <property type="entry name" value="Cyt-b5"/>
    <property type="match status" value="1"/>
</dbReference>
<dbReference type="GeneID" id="104597898"/>
<evidence type="ECO:0000259" key="9">
    <source>
        <dbReference type="PROSITE" id="PS50255"/>
    </source>
</evidence>
<dbReference type="eggNOG" id="KOG0537">
    <property type="taxonomic scope" value="Eukaryota"/>
</dbReference>
<dbReference type="GO" id="GO:0020037">
    <property type="term" value="F:heme binding"/>
    <property type="evidence" value="ECO:0000318"/>
    <property type="project" value="GO_Central"/>
</dbReference>
<comment type="subcellular location">
    <subcellularLocation>
        <location evidence="1">Membrane</location>
    </subcellularLocation>
</comment>
<dbReference type="PROSITE" id="PS00191">
    <property type="entry name" value="CYTOCHROME_B5_1"/>
    <property type="match status" value="1"/>
</dbReference>
<evidence type="ECO:0000256" key="2">
    <source>
        <dbReference type="ARBA" id="ARBA00022617"/>
    </source>
</evidence>